<dbReference type="Pfam" id="PF13730">
    <property type="entry name" value="HTH_36"/>
    <property type="match status" value="1"/>
</dbReference>
<reference evidence="1" key="1">
    <citation type="submission" date="2020-05" db="EMBL/GenBank/DDBJ databases">
        <authorList>
            <person name="Chiriac C."/>
            <person name="Salcher M."/>
            <person name="Ghai R."/>
            <person name="Kavagutti S V."/>
        </authorList>
    </citation>
    <scope>NUCLEOTIDE SEQUENCE</scope>
</reference>
<dbReference type="EMBL" id="LR797078">
    <property type="protein sequence ID" value="CAB4185528.1"/>
    <property type="molecule type" value="Genomic_DNA"/>
</dbReference>
<dbReference type="SUPFAM" id="SSF46785">
    <property type="entry name" value="Winged helix' DNA-binding domain"/>
    <property type="match status" value="1"/>
</dbReference>
<organism evidence="1">
    <name type="scientific">uncultured Caudovirales phage</name>
    <dbReference type="NCBI Taxonomy" id="2100421"/>
    <lineage>
        <taxon>Viruses</taxon>
        <taxon>Duplodnaviria</taxon>
        <taxon>Heunggongvirae</taxon>
        <taxon>Uroviricota</taxon>
        <taxon>Caudoviricetes</taxon>
        <taxon>Peduoviridae</taxon>
        <taxon>Maltschvirus</taxon>
        <taxon>Maltschvirus maltsch</taxon>
    </lineage>
</organism>
<gene>
    <name evidence="1" type="ORF">UFOVP1130_70</name>
</gene>
<sequence length="161" mass="18495">MARNNRLSGPFLPVPRWVLPYIATDYISHAVLNHFLQYLHPDTQELTTSYQHIAEQMGCDRRTVIRSIKRLEEIGLIVKQQRTKNNKNLTNRYYVNFNNPMVTHESPLVVTLETLGSVTGDTTSSVTGDTQSRVNIKSKRIKKGEISKVNIDWRLVNEEAD</sequence>
<dbReference type="InterPro" id="IPR036390">
    <property type="entry name" value="WH_DNA-bd_sf"/>
</dbReference>
<proteinExistence type="predicted"/>
<dbReference type="InterPro" id="IPR036388">
    <property type="entry name" value="WH-like_DNA-bd_sf"/>
</dbReference>
<protein>
    <submittedName>
        <fullName evidence="1">Helix-turn-helix domain containing protein</fullName>
    </submittedName>
</protein>
<name>A0A6J5QWX6_9CAUD</name>
<dbReference type="Gene3D" id="1.10.10.10">
    <property type="entry name" value="Winged helix-like DNA-binding domain superfamily/Winged helix DNA-binding domain"/>
    <property type="match status" value="1"/>
</dbReference>
<evidence type="ECO:0000313" key="1">
    <source>
        <dbReference type="EMBL" id="CAB4185528.1"/>
    </source>
</evidence>
<accession>A0A6J5QWX6</accession>